<evidence type="ECO:0000313" key="2">
    <source>
        <dbReference type="EMBL" id="TRA97236.1"/>
    </source>
</evidence>
<gene>
    <name evidence="2" type="ORF">EXN23_03155</name>
</gene>
<name>A0ABY3BVZ2_9HYPH</name>
<dbReference type="Pfam" id="PF11171">
    <property type="entry name" value="DUF2958"/>
    <property type="match status" value="1"/>
</dbReference>
<protein>
    <submittedName>
        <fullName evidence="2">DUF2958 domain-containing protein</fullName>
    </submittedName>
</protein>
<reference evidence="2 3" key="1">
    <citation type="journal article" date="2019" name="Appl. Microbiol. Biotechnol.">
        <title>Differential efficiency of wild type rhizogenic strains for rol gene transformation of plants.</title>
        <authorList>
            <person name="Desmet S."/>
            <person name="De Keyser E."/>
            <person name="Van Vaerenbergh J."/>
            <person name="Baeyen S."/>
            <person name="Van Huylenbroeck J."/>
            <person name="Geelen D."/>
            <person name="Dhooghe E."/>
        </authorList>
    </citation>
    <scope>NUCLEOTIDE SEQUENCE [LARGE SCALE GENOMIC DNA]</scope>
    <source>
        <strain evidence="2 3">GBBC3283</strain>
    </source>
</reference>
<proteinExistence type="predicted"/>
<evidence type="ECO:0000313" key="3">
    <source>
        <dbReference type="Proteomes" id="UP000319481"/>
    </source>
</evidence>
<organism evidence="2 3">
    <name type="scientific">Agrobacterium salinitolerans</name>
    <dbReference type="NCBI Taxonomy" id="1183413"/>
    <lineage>
        <taxon>Bacteria</taxon>
        <taxon>Pseudomonadati</taxon>
        <taxon>Pseudomonadota</taxon>
        <taxon>Alphaproteobacteria</taxon>
        <taxon>Hyphomicrobiales</taxon>
        <taxon>Rhizobiaceae</taxon>
        <taxon>Rhizobium/Agrobacterium group</taxon>
        <taxon>Agrobacterium</taxon>
    </lineage>
</organism>
<dbReference type="Proteomes" id="UP000319481">
    <property type="component" value="Unassembled WGS sequence"/>
</dbReference>
<dbReference type="EMBL" id="SGNZ01000001">
    <property type="protein sequence ID" value="TRA97236.1"/>
    <property type="molecule type" value="Genomic_DNA"/>
</dbReference>
<accession>A0ABY3BVZ2</accession>
<evidence type="ECO:0000256" key="1">
    <source>
        <dbReference type="SAM" id="MobiDB-lite"/>
    </source>
</evidence>
<comment type="caution">
    <text evidence="2">The sequence shown here is derived from an EMBL/GenBank/DDBJ whole genome shotgun (WGS) entry which is preliminary data.</text>
</comment>
<dbReference type="InterPro" id="IPR021341">
    <property type="entry name" value="DUF2958"/>
</dbReference>
<sequence length="300" mass="33258">MLLLDMRRPSGPPPKACATSAICSVVSLNSPFAPSGTLFPPKSSGDQMQNHSRDNHDQTPAQAQLDLAMLFMTDLHVGSERLYKIKRKGTSLNLRYEIDGEMHQRSYLSALSWRAILLFALTEGKTATVHEMDEPGRYRQMFPKTLLRRLQWHARPNANFTPVAKLYEPNGKAVMLLTRSRLGGHAVDALHNLTDGGPVFQPLWISDIMALRPMLGIDLVRDQTFAPTLPTSAYLEAAAITGRIVEEPELACLSLKGDVPRLVTSPSSKAVRSIFDQACRENPALEALRGVTVYDDYSFV</sequence>
<keyword evidence="3" id="KW-1185">Reference proteome</keyword>
<feature type="region of interest" description="Disordered" evidence="1">
    <location>
        <begin position="36"/>
        <end position="57"/>
    </location>
</feature>